<dbReference type="Proteomes" id="UP001310890">
    <property type="component" value="Unassembled WGS sequence"/>
</dbReference>
<gene>
    <name evidence="2" type="ORF">LTR62_001552</name>
</gene>
<dbReference type="SUPFAM" id="SSF51182">
    <property type="entry name" value="RmlC-like cupins"/>
    <property type="match status" value="1"/>
</dbReference>
<dbReference type="InterPro" id="IPR011051">
    <property type="entry name" value="RmlC_Cupin_sf"/>
</dbReference>
<dbReference type="InterPro" id="IPR013096">
    <property type="entry name" value="Cupin_2"/>
</dbReference>
<proteinExistence type="predicted"/>
<dbReference type="Pfam" id="PF07883">
    <property type="entry name" value="Cupin_2"/>
    <property type="match status" value="1"/>
</dbReference>
<organism evidence="2 3">
    <name type="scientific">Meristemomyces frigidus</name>
    <dbReference type="NCBI Taxonomy" id="1508187"/>
    <lineage>
        <taxon>Eukaryota</taxon>
        <taxon>Fungi</taxon>
        <taxon>Dikarya</taxon>
        <taxon>Ascomycota</taxon>
        <taxon>Pezizomycotina</taxon>
        <taxon>Dothideomycetes</taxon>
        <taxon>Dothideomycetidae</taxon>
        <taxon>Mycosphaerellales</taxon>
        <taxon>Teratosphaeriaceae</taxon>
        <taxon>Meristemomyces</taxon>
    </lineage>
</organism>
<evidence type="ECO:0000259" key="1">
    <source>
        <dbReference type="Pfam" id="PF07883"/>
    </source>
</evidence>
<dbReference type="InterPro" id="IPR014710">
    <property type="entry name" value="RmlC-like_jellyroll"/>
</dbReference>
<evidence type="ECO:0000313" key="2">
    <source>
        <dbReference type="EMBL" id="KAK5115352.1"/>
    </source>
</evidence>
<dbReference type="AlphaFoldDB" id="A0AAN7TTU6"/>
<evidence type="ECO:0000313" key="3">
    <source>
        <dbReference type="Proteomes" id="UP001310890"/>
    </source>
</evidence>
<accession>A0AAN7TTU6</accession>
<protein>
    <recommendedName>
        <fullName evidence="1">Cupin type-2 domain-containing protein</fullName>
    </recommendedName>
</protein>
<feature type="domain" description="Cupin type-2" evidence="1">
    <location>
        <begin position="81"/>
        <end position="138"/>
    </location>
</feature>
<dbReference type="Gene3D" id="2.60.120.10">
    <property type="entry name" value="Jelly Rolls"/>
    <property type="match status" value="1"/>
</dbReference>
<comment type="caution">
    <text evidence="2">The sequence shown here is derived from an EMBL/GenBank/DDBJ whole genome shotgun (WGS) entry which is preliminary data.</text>
</comment>
<sequence>MGGVCSSSADETPGFKSDTVDVVCLNKEDIAKLDNEGYNDREHGKITWKIIISSDRTPTNSLTAGIATCKPKRERRPTSCGGNIAPHRHWQAKTCFFLSGEGVVNVDLIEYEVKAGSVVFIPGNAEHSVRNQSLVEDLVWYYCIASNNSHDVKDRFSCDVVKATTVNRVGA</sequence>
<reference evidence="2" key="1">
    <citation type="submission" date="2023-08" db="EMBL/GenBank/DDBJ databases">
        <title>Black Yeasts Isolated from many extreme environments.</title>
        <authorList>
            <person name="Coleine C."/>
            <person name="Stajich J.E."/>
            <person name="Selbmann L."/>
        </authorList>
    </citation>
    <scope>NUCLEOTIDE SEQUENCE</scope>
    <source>
        <strain evidence="2">CCFEE 5401</strain>
    </source>
</reference>
<name>A0AAN7TTU6_9PEZI</name>
<dbReference type="EMBL" id="JAVRRL010000013">
    <property type="protein sequence ID" value="KAK5115352.1"/>
    <property type="molecule type" value="Genomic_DNA"/>
</dbReference>